<dbReference type="InterPro" id="IPR011043">
    <property type="entry name" value="Gal_Oxase/kelch_b-propeller"/>
</dbReference>
<comment type="caution">
    <text evidence="1">The sequence shown here is derived from an EMBL/GenBank/DDBJ whole genome shotgun (WGS) entry which is preliminary data.</text>
</comment>
<dbReference type="EMBL" id="CAJZBQ010000033">
    <property type="protein sequence ID" value="CAG9323204.1"/>
    <property type="molecule type" value="Genomic_DNA"/>
</dbReference>
<dbReference type="Proteomes" id="UP001162131">
    <property type="component" value="Unassembled WGS sequence"/>
</dbReference>
<evidence type="ECO:0008006" key="3">
    <source>
        <dbReference type="Google" id="ProtNLM"/>
    </source>
</evidence>
<organism evidence="1 2">
    <name type="scientific">Blepharisma stoltei</name>
    <dbReference type="NCBI Taxonomy" id="1481888"/>
    <lineage>
        <taxon>Eukaryota</taxon>
        <taxon>Sar</taxon>
        <taxon>Alveolata</taxon>
        <taxon>Ciliophora</taxon>
        <taxon>Postciliodesmatophora</taxon>
        <taxon>Heterotrichea</taxon>
        <taxon>Heterotrichida</taxon>
        <taxon>Blepharismidae</taxon>
        <taxon>Blepharisma</taxon>
    </lineage>
</organism>
<proteinExistence type="predicted"/>
<keyword evidence="2" id="KW-1185">Reference proteome</keyword>
<name>A0AAU9JQL7_9CILI</name>
<dbReference type="InterPro" id="IPR015915">
    <property type="entry name" value="Kelch-typ_b-propeller"/>
</dbReference>
<evidence type="ECO:0000313" key="2">
    <source>
        <dbReference type="Proteomes" id="UP001162131"/>
    </source>
</evidence>
<reference evidence="1" key="1">
    <citation type="submission" date="2021-09" db="EMBL/GenBank/DDBJ databases">
        <authorList>
            <consortium name="AG Swart"/>
            <person name="Singh M."/>
            <person name="Singh A."/>
            <person name="Seah K."/>
            <person name="Emmerich C."/>
        </authorList>
    </citation>
    <scope>NUCLEOTIDE SEQUENCE</scope>
    <source>
        <strain evidence="1">ATCC30299</strain>
    </source>
</reference>
<sequence length="392" mass="45599">MIKLIHGDGDHYSKIHKRTRKAAIKQLFKIKSDLKRYKSKIIQEDLSLIKQIQSTAQETLKLLHFQDRELSDIILKVQNLKRIDNSKEATFIESMLKLSPVDLSKIQSIKSPELHIRHIDSKYIQQLFELDELSEENILIDMNYQNESHIIKFIQTISNSIVIFDAEALTYDKLKLPGELCFDQYGATCLLPDGKFFYSNLTSTVLIDADDSVKHLPDCLTRNLNASAIYKDGYIYVFGGSYNTSAKYSIAKNIWTPLSKLPRSIGQHASCFIFKNYILIGSTKTSQIFYYDIIIDSFNEISFSNISSWIPKIFFVVNETLYFADFSNKQYKISDNLVTWKEIEDNSFTLNSTTPIISTPIIYNQKYYYTNYRIILTFDLKKKRIEELKNIF</sequence>
<protein>
    <recommendedName>
        <fullName evidence="3">Kelch motif family protein</fullName>
    </recommendedName>
</protein>
<evidence type="ECO:0000313" key="1">
    <source>
        <dbReference type="EMBL" id="CAG9323204.1"/>
    </source>
</evidence>
<dbReference type="AlphaFoldDB" id="A0AAU9JQL7"/>
<accession>A0AAU9JQL7</accession>
<dbReference type="SUPFAM" id="SSF50965">
    <property type="entry name" value="Galactose oxidase, central domain"/>
    <property type="match status" value="1"/>
</dbReference>
<dbReference type="Gene3D" id="2.120.10.80">
    <property type="entry name" value="Kelch-type beta propeller"/>
    <property type="match status" value="1"/>
</dbReference>
<gene>
    <name evidence="1" type="ORF">BSTOLATCC_MIC33105</name>
</gene>